<evidence type="ECO:0000259" key="3">
    <source>
        <dbReference type="PROSITE" id="PS51208"/>
    </source>
</evidence>
<dbReference type="SUPFAM" id="SSF103515">
    <property type="entry name" value="Autotransporter"/>
    <property type="match status" value="1"/>
</dbReference>
<dbReference type="AlphaFoldDB" id="A0A845U919"/>
<dbReference type="InterPro" id="IPR036709">
    <property type="entry name" value="Autotransporte_beta_dom_sf"/>
</dbReference>
<dbReference type="PROSITE" id="PS51208">
    <property type="entry name" value="AUTOTRANSPORTER"/>
    <property type="match status" value="1"/>
</dbReference>
<feature type="chain" id="PRO_5032470603" description="Autotransporter domain-containing protein" evidence="2">
    <location>
        <begin position="34"/>
        <end position="861"/>
    </location>
</feature>
<dbReference type="InterPro" id="IPR005546">
    <property type="entry name" value="Autotransporte_beta"/>
</dbReference>
<keyword evidence="2" id="KW-0732">Signal</keyword>
<reference evidence="4" key="1">
    <citation type="submission" date="2019-11" db="EMBL/GenBank/DDBJ databases">
        <title>Acidithiobacillus ferrianus sp. nov.: a facultatively anaerobic and extremely acidophilic chemolithoautotroph.</title>
        <authorList>
            <person name="Norris P.R."/>
            <person name="Falagan C."/>
            <person name="Moya-Beltran A."/>
            <person name="Castro M."/>
            <person name="Quatrini R."/>
            <person name="Johnson D.B."/>
        </authorList>
    </citation>
    <scope>NUCLEOTIDE SEQUENCE [LARGE SCALE GENOMIC DNA]</scope>
    <source>
        <strain evidence="4">MG</strain>
    </source>
</reference>
<feature type="compositionally biased region" description="Low complexity" evidence="1">
    <location>
        <begin position="511"/>
        <end position="531"/>
    </location>
</feature>
<feature type="domain" description="Autotransporter" evidence="3">
    <location>
        <begin position="576"/>
        <end position="861"/>
    </location>
</feature>
<feature type="signal peptide" evidence="2">
    <location>
        <begin position="1"/>
        <end position="33"/>
    </location>
</feature>
<evidence type="ECO:0000256" key="1">
    <source>
        <dbReference type="SAM" id="MobiDB-lite"/>
    </source>
</evidence>
<proteinExistence type="predicted"/>
<comment type="caution">
    <text evidence="4">The sequence shown here is derived from an EMBL/GenBank/DDBJ whole genome shotgun (WGS) entry which is preliminary data.</text>
</comment>
<organism evidence="4">
    <name type="scientific">Acidithiobacillus ferrianus</name>
    <dbReference type="NCBI Taxonomy" id="2678518"/>
    <lineage>
        <taxon>Bacteria</taxon>
        <taxon>Pseudomonadati</taxon>
        <taxon>Pseudomonadota</taxon>
        <taxon>Acidithiobacillia</taxon>
        <taxon>Acidithiobacillales</taxon>
        <taxon>Acidithiobacillaceae</taxon>
        <taxon>Acidithiobacillus</taxon>
    </lineage>
</organism>
<evidence type="ECO:0000256" key="2">
    <source>
        <dbReference type="SAM" id="SignalP"/>
    </source>
</evidence>
<accession>A0A845U919</accession>
<dbReference type="SMART" id="SM00869">
    <property type="entry name" value="Autotransporter"/>
    <property type="match status" value="1"/>
</dbReference>
<evidence type="ECO:0000313" key="4">
    <source>
        <dbReference type="EMBL" id="NDU43343.1"/>
    </source>
</evidence>
<dbReference type="RefSeq" id="WP_163098547.1">
    <property type="nucleotide sequence ID" value="NZ_CP127523.1"/>
</dbReference>
<sequence>MKQMKRKTLTRAIARTFIVSTVTMSMISLPVGAAGATYGSSSNASNPGIILSSGTTTVNGGSDVWEPNPQAQNGAVQFNGGNLAFDYMGQTPANQGTVKQANGSTYSTTPPLGMMPVGPYVYIPMDTVTMYQDGTLSTEDGAAYDDVFQFAGSNPVTNAFGTLTMDNVGSGQMSADFVGTQPLAADGLVMDNGMNLVFGNGSTPTSETLFDIQANNQPNFWLDNATVSALATSAVADTSVSPGLQFFMENGAVYDTGSLNVTPGGTGYNTDAMVAGTGTFAASDVNLSGNAGGGLNGVLAFEGDNSYLSTFPATGKLTAYLSQGALGSLFAEDATVYLENNGGSNNFTGNVGFGANATMHASGEIQGSMQMNQASDSLYIANSNLESQYDTGINTFDGLTLSGSYVQTDGSLYIPISPTKAWGLTTGGNYAITGGNVIVSGETGNYTNGAKYMLIQSNSSTGSNTFAPKNVYYVYNGANSSTIGGLNPYLKTTTTQVDLCLGSSCIPAPAKAQPAPAQPSQPSQPAKAQPAPSQPVIPVHVVTPVQEAKPIVADSAGVTQAAIQNTAQTLVSTGVVGGGPRGIWLKTLGGFSNQGGYQGMNYGLLSGYGWSVGPDGRSDVRRDVAGVAFSAGQAVLGTGSQDFTKTKASDYGLWAYGTYYPLANRSWKITGTLGGGLSQNTLMSTALGLPQVATFGGSFVGTEIRASYWRTLDDGIIVSPRLSVGYNQSWTGGYVTHGGGPLDVQVSGQSDGQLYLSPAILVGKKFDYRSQSGNHTIFPQIRLGAVENIGPNPAAEISSGQVAGQVQGLAYPHTQGMVEARLDVISHTPFSKGLSANVSARQLFGGGASSTEFVAAVKYHW</sequence>
<feature type="region of interest" description="Disordered" evidence="1">
    <location>
        <begin position="511"/>
        <end position="533"/>
    </location>
</feature>
<protein>
    <recommendedName>
        <fullName evidence="3">Autotransporter domain-containing protein</fullName>
    </recommendedName>
</protein>
<gene>
    <name evidence="4" type="ORF">GL267_12085</name>
</gene>
<name>A0A845U919_9PROT</name>
<dbReference type="EMBL" id="WNJL01000037">
    <property type="protein sequence ID" value="NDU43343.1"/>
    <property type="molecule type" value="Genomic_DNA"/>
</dbReference>